<gene>
    <name evidence="2" type="ORF">JTE90_004749</name>
</gene>
<evidence type="ECO:0000313" key="3">
    <source>
        <dbReference type="Proteomes" id="UP000827092"/>
    </source>
</evidence>
<name>A0AAV6TUN2_9ARAC</name>
<feature type="region of interest" description="Disordered" evidence="1">
    <location>
        <begin position="46"/>
        <end position="69"/>
    </location>
</feature>
<proteinExistence type="predicted"/>
<feature type="non-terminal residue" evidence="2">
    <location>
        <position position="69"/>
    </location>
</feature>
<dbReference type="AlphaFoldDB" id="A0AAV6TUN2"/>
<dbReference type="EMBL" id="JAFNEN010001049">
    <property type="protein sequence ID" value="KAG8175171.1"/>
    <property type="molecule type" value="Genomic_DNA"/>
</dbReference>
<dbReference type="Proteomes" id="UP000827092">
    <property type="component" value="Unassembled WGS sequence"/>
</dbReference>
<sequence length="69" mass="7993">VAQYYLHFALKQEAERIPGRPQCGRRNRTRPPKCLLLDGSNVRPRVQCLQKRSSKSPDSRSSTFPRVRV</sequence>
<reference evidence="2 3" key="1">
    <citation type="journal article" date="2022" name="Nat. Ecol. Evol.">
        <title>A masculinizing supergene underlies an exaggerated male reproductive morph in a spider.</title>
        <authorList>
            <person name="Hendrickx F."/>
            <person name="De Corte Z."/>
            <person name="Sonet G."/>
            <person name="Van Belleghem S.M."/>
            <person name="Kostlbacher S."/>
            <person name="Vangestel C."/>
        </authorList>
    </citation>
    <scope>NUCLEOTIDE SEQUENCE [LARGE SCALE GENOMIC DNA]</scope>
    <source>
        <strain evidence="2">W744_W776</strain>
    </source>
</reference>
<feature type="non-terminal residue" evidence="2">
    <location>
        <position position="1"/>
    </location>
</feature>
<evidence type="ECO:0000313" key="2">
    <source>
        <dbReference type="EMBL" id="KAG8175171.1"/>
    </source>
</evidence>
<protein>
    <submittedName>
        <fullName evidence="2">Uncharacterized protein</fullName>
    </submittedName>
</protein>
<comment type="caution">
    <text evidence="2">The sequence shown here is derived from an EMBL/GenBank/DDBJ whole genome shotgun (WGS) entry which is preliminary data.</text>
</comment>
<organism evidence="2 3">
    <name type="scientific">Oedothorax gibbosus</name>
    <dbReference type="NCBI Taxonomy" id="931172"/>
    <lineage>
        <taxon>Eukaryota</taxon>
        <taxon>Metazoa</taxon>
        <taxon>Ecdysozoa</taxon>
        <taxon>Arthropoda</taxon>
        <taxon>Chelicerata</taxon>
        <taxon>Arachnida</taxon>
        <taxon>Araneae</taxon>
        <taxon>Araneomorphae</taxon>
        <taxon>Entelegynae</taxon>
        <taxon>Araneoidea</taxon>
        <taxon>Linyphiidae</taxon>
        <taxon>Erigoninae</taxon>
        <taxon>Oedothorax</taxon>
    </lineage>
</organism>
<keyword evidence="3" id="KW-1185">Reference proteome</keyword>
<evidence type="ECO:0000256" key="1">
    <source>
        <dbReference type="SAM" id="MobiDB-lite"/>
    </source>
</evidence>
<accession>A0AAV6TUN2</accession>